<dbReference type="SUPFAM" id="SSF51905">
    <property type="entry name" value="FAD/NAD(P)-binding domain"/>
    <property type="match status" value="1"/>
</dbReference>
<sequence length="80" mass="8364">MLRRTALKTTKGLSSAIGLGQTRLLNTCGRKSKCGEYDYDLVIIGGGSAGYAAASRAWDLGANVLVVEQKWLGGAGMDLS</sequence>
<feature type="non-terminal residue" evidence="1">
    <location>
        <position position="80"/>
    </location>
</feature>
<accession>A0A0L0G0K0</accession>
<dbReference type="Pfam" id="PF12831">
    <property type="entry name" value="FAD_oxidored"/>
    <property type="match status" value="1"/>
</dbReference>
<keyword evidence="2" id="KW-1185">Reference proteome</keyword>
<proteinExistence type="predicted"/>
<reference evidence="1 2" key="1">
    <citation type="submission" date="2011-02" db="EMBL/GenBank/DDBJ databases">
        <title>The Genome Sequence of Sphaeroforma arctica JP610.</title>
        <authorList>
            <consortium name="The Broad Institute Genome Sequencing Platform"/>
            <person name="Russ C."/>
            <person name="Cuomo C."/>
            <person name="Young S.K."/>
            <person name="Zeng Q."/>
            <person name="Gargeya S."/>
            <person name="Alvarado L."/>
            <person name="Berlin A."/>
            <person name="Chapman S.B."/>
            <person name="Chen Z."/>
            <person name="Freedman E."/>
            <person name="Gellesch M."/>
            <person name="Goldberg J."/>
            <person name="Griggs A."/>
            <person name="Gujja S."/>
            <person name="Heilman E."/>
            <person name="Heiman D."/>
            <person name="Howarth C."/>
            <person name="Mehta T."/>
            <person name="Neiman D."/>
            <person name="Pearson M."/>
            <person name="Roberts A."/>
            <person name="Saif S."/>
            <person name="Shea T."/>
            <person name="Shenoy N."/>
            <person name="Sisk P."/>
            <person name="Stolte C."/>
            <person name="Sykes S."/>
            <person name="White J."/>
            <person name="Yandava C."/>
            <person name="Burger G."/>
            <person name="Gray M.W."/>
            <person name="Holland P.W.H."/>
            <person name="King N."/>
            <person name="Lang F.B.F."/>
            <person name="Roger A.J."/>
            <person name="Ruiz-Trillo I."/>
            <person name="Haas B."/>
            <person name="Nusbaum C."/>
            <person name="Birren B."/>
        </authorList>
    </citation>
    <scope>NUCLEOTIDE SEQUENCE [LARGE SCALE GENOMIC DNA]</scope>
    <source>
        <strain evidence="1 2">JP610</strain>
    </source>
</reference>
<evidence type="ECO:0008006" key="3">
    <source>
        <dbReference type="Google" id="ProtNLM"/>
    </source>
</evidence>
<dbReference type="GeneID" id="25906464"/>
<gene>
    <name evidence="1" type="ORF">SARC_05960</name>
</gene>
<name>A0A0L0G0K0_9EUKA</name>
<evidence type="ECO:0000313" key="2">
    <source>
        <dbReference type="Proteomes" id="UP000054560"/>
    </source>
</evidence>
<dbReference type="EMBL" id="KQ242002">
    <property type="protein sequence ID" value="KNC81738.1"/>
    <property type="molecule type" value="Genomic_DNA"/>
</dbReference>
<evidence type="ECO:0000313" key="1">
    <source>
        <dbReference type="EMBL" id="KNC81738.1"/>
    </source>
</evidence>
<dbReference type="Proteomes" id="UP000054560">
    <property type="component" value="Unassembled WGS sequence"/>
</dbReference>
<dbReference type="Gene3D" id="3.50.50.60">
    <property type="entry name" value="FAD/NAD(P)-binding domain"/>
    <property type="match status" value="1"/>
</dbReference>
<dbReference type="AlphaFoldDB" id="A0A0L0G0K0"/>
<dbReference type="RefSeq" id="XP_014155640.1">
    <property type="nucleotide sequence ID" value="XM_014300165.1"/>
</dbReference>
<protein>
    <recommendedName>
        <fullName evidence="3">FAD/NAD(P)-binding domain-containing protein</fullName>
    </recommendedName>
</protein>
<dbReference type="InterPro" id="IPR036188">
    <property type="entry name" value="FAD/NAD-bd_sf"/>
</dbReference>
<organism evidence="1 2">
    <name type="scientific">Sphaeroforma arctica JP610</name>
    <dbReference type="NCBI Taxonomy" id="667725"/>
    <lineage>
        <taxon>Eukaryota</taxon>
        <taxon>Ichthyosporea</taxon>
        <taxon>Ichthyophonida</taxon>
        <taxon>Sphaeroforma</taxon>
    </lineage>
</organism>